<feature type="domain" description="DUF4283" evidence="1">
    <location>
        <begin position="112"/>
        <end position="200"/>
    </location>
</feature>
<dbReference type="AlphaFoldDB" id="A0A9J6B0P5"/>
<dbReference type="EMBL" id="JACXVP010000001">
    <property type="protein sequence ID" value="KAG5630302.1"/>
    <property type="molecule type" value="Genomic_DNA"/>
</dbReference>
<accession>A0A9J6B0P5</accession>
<dbReference type="PANTHER" id="PTHR31286">
    <property type="entry name" value="GLYCINE-RICH CELL WALL STRUCTURAL PROTEIN 1.8-LIKE"/>
    <property type="match status" value="1"/>
</dbReference>
<organism evidence="2 3">
    <name type="scientific">Solanum commersonii</name>
    <name type="common">Commerson's wild potato</name>
    <name type="synonym">Commerson's nightshade</name>
    <dbReference type="NCBI Taxonomy" id="4109"/>
    <lineage>
        <taxon>Eukaryota</taxon>
        <taxon>Viridiplantae</taxon>
        <taxon>Streptophyta</taxon>
        <taxon>Embryophyta</taxon>
        <taxon>Tracheophyta</taxon>
        <taxon>Spermatophyta</taxon>
        <taxon>Magnoliopsida</taxon>
        <taxon>eudicotyledons</taxon>
        <taxon>Gunneridae</taxon>
        <taxon>Pentapetalae</taxon>
        <taxon>asterids</taxon>
        <taxon>lamiids</taxon>
        <taxon>Solanales</taxon>
        <taxon>Solanaceae</taxon>
        <taxon>Solanoideae</taxon>
        <taxon>Solaneae</taxon>
        <taxon>Solanum</taxon>
    </lineage>
</organism>
<gene>
    <name evidence="2" type="ORF">H5410_002019</name>
</gene>
<name>A0A9J6B0P5_SOLCO</name>
<sequence length="646" mass="73788">MAAGQPSSSAGPTCFTHSDNSFPLLQHPNSHTHAINLNNLLPNNPIGLPNEISGKAVLPALHQYVDLFKEHKGTTNYSSTVKPILIKSLSYIEGVPRVVWTVEEVDRMNIFENLHYAVIGKFSYGWPKIEEVRIHIPKQCNVKGECKIGLLWNRHILMRFNRQDNFVNMMSKPNYYIQSKDGYSYMMRPLIYDATFNIEEETTQVMAWISFPDLKPTYFVKESIFSLASAVGKPLQLDMATINKTRPSCARVKVQVDLLADFPKFIEMEVVNEKTKSSRVEKIQLRKTMYEEVQGEKGKNDENAHPVTRDKLRDEDIGTIITISADQNTNNKQHTISTKEWIERAFVQKEQGTNNNVIEGVISVPTRSEENQSDKSICTIMQQKGSWEICLRLNNVTCAGVKFDRMGDTCRKEPHEYDDEVLKNQDEMKDTSTTQAAHKSEMELVLMSELASVEYHEPLQITGVSDGEKPLELEINKVESTLAPIIARKSVPMDRLHELISHKCLNKDPAIIGKEVIISEKSIDVEDNEEEENDTNFHNISKEVGLSPKMSVRTQQAFHRVQMLDRHHKFLMIALMEPFQSTRQIQRYKRGLGMQYVNYNTNGKIWVFVNNHIQVGVVEDSDQQLTLRLTLEDGNQILATVVYAKC</sequence>
<reference evidence="2 3" key="1">
    <citation type="submission" date="2020-09" db="EMBL/GenBank/DDBJ databases">
        <title>De no assembly of potato wild relative species, Solanum commersonii.</title>
        <authorList>
            <person name="Cho K."/>
        </authorList>
    </citation>
    <scope>NUCLEOTIDE SEQUENCE [LARGE SCALE GENOMIC DNA]</scope>
    <source>
        <strain evidence="2">LZ3.2</strain>
        <tissue evidence="2">Leaf</tissue>
    </source>
</reference>
<protein>
    <recommendedName>
        <fullName evidence="1">DUF4283 domain-containing protein</fullName>
    </recommendedName>
</protein>
<dbReference type="InterPro" id="IPR025558">
    <property type="entry name" value="DUF4283"/>
</dbReference>
<evidence type="ECO:0000313" key="3">
    <source>
        <dbReference type="Proteomes" id="UP000824120"/>
    </source>
</evidence>
<dbReference type="Proteomes" id="UP000824120">
    <property type="component" value="Chromosome 1"/>
</dbReference>
<dbReference type="Pfam" id="PF14111">
    <property type="entry name" value="DUF4283"/>
    <property type="match status" value="1"/>
</dbReference>
<keyword evidence="3" id="KW-1185">Reference proteome</keyword>
<evidence type="ECO:0000259" key="1">
    <source>
        <dbReference type="Pfam" id="PF14111"/>
    </source>
</evidence>
<comment type="caution">
    <text evidence="2">The sequence shown here is derived from an EMBL/GenBank/DDBJ whole genome shotgun (WGS) entry which is preliminary data.</text>
</comment>
<dbReference type="PANTHER" id="PTHR31286:SF79">
    <property type="entry name" value="N-6 ADENINE-SPECIFIC DNA METHYLASE"/>
    <property type="match status" value="1"/>
</dbReference>
<proteinExistence type="predicted"/>
<evidence type="ECO:0000313" key="2">
    <source>
        <dbReference type="EMBL" id="KAG5630302.1"/>
    </source>
</evidence>
<dbReference type="InterPro" id="IPR040256">
    <property type="entry name" value="At4g02000-like"/>
</dbReference>